<keyword evidence="1" id="KW-0472">Membrane</keyword>
<proteinExistence type="predicted"/>
<reference evidence="2" key="2">
    <citation type="submission" date="2023-01" db="EMBL/GenBank/DDBJ databases">
        <title>Human gut microbiome strain richness.</title>
        <authorList>
            <person name="Chen-Liaw A."/>
        </authorList>
    </citation>
    <scope>NUCLEOTIDE SEQUENCE</scope>
    <source>
        <strain evidence="2">1001217st2_G6_1001217B_191108</strain>
    </source>
</reference>
<dbReference type="AlphaFoldDB" id="A0A3E3E515"/>
<dbReference type="Proteomes" id="UP001211987">
    <property type="component" value="Unassembled WGS sequence"/>
</dbReference>
<gene>
    <name evidence="3" type="ORF">DXB93_19255</name>
    <name evidence="2" type="ORF">PM738_19960</name>
</gene>
<organism evidence="3 4">
    <name type="scientific">Thomasclavelia ramosa</name>
    <dbReference type="NCBI Taxonomy" id="1547"/>
    <lineage>
        <taxon>Bacteria</taxon>
        <taxon>Bacillati</taxon>
        <taxon>Bacillota</taxon>
        <taxon>Erysipelotrichia</taxon>
        <taxon>Erysipelotrichales</taxon>
        <taxon>Coprobacillaceae</taxon>
        <taxon>Thomasclavelia</taxon>
    </lineage>
</organism>
<dbReference type="EMBL" id="QUSL01000087">
    <property type="protein sequence ID" value="RGD75988.1"/>
    <property type="molecule type" value="Genomic_DNA"/>
</dbReference>
<evidence type="ECO:0000313" key="4">
    <source>
        <dbReference type="Proteomes" id="UP000261032"/>
    </source>
</evidence>
<evidence type="ECO:0000256" key="1">
    <source>
        <dbReference type="SAM" id="Phobius"/>
    </source>
</evidence>
<dbReference type="GeneID" id="64196294"/>
<sequence>MKEKIKKLLRSKVFNILIVIIIFFVGLKLYTNYISNLFDNSTPQKAIAEYVYNINSTYKVFFMKIEEVHSEEIEKNDECNYYMITQSIIGKPNNMGGTFKVKKIDNFYYVTSYDNMPR</sequence>
<protein>
    <recommendedName>
        <fullName evidence="5">DUF3139 domain-containing protein</fullName>
    </recommendedName>
</protein>
<dbReference type="Proteomes" id="UP000261032">
    <property type="component" value="Unassembled WGS sequence"/>
</dbReference>
<comment type="caution">
    <text evidence="3">The sequence shown here is derived from an EMBL/GenBank/DDBJ whole genome shotgun (WGS) entry which is preliminary data.</text>
</comment>
<evidence type="ECO:0008006" key="5">
    <source>
        <dbReference type="Google" id="ProtNLM"/>
    </source>
</evidence>
<name>A0A3E3E515_9FIRM</name>
<keyword evidence="1" id="KW-1133">Transmembrane helix</keyword>
<keyword evidence="1" id="KW-0812">Transmembrane</keyword>
<evidence type="ECO:0000313" key="2">
    <source>
        <dbReference type="EMBL" id="MDB7086055.1"/>
    </source>
</evidence>
<dbReference type="EMBL" id="JAQLKE010000089">
    <property type="protein sequence ID" value="MDB7086055.1"/>
    <property type="molecule type" value="Genomic_DNA"/>
</dbReference>
<evidence type="ECO:0000313" key="3">
    <source>
        <dbReference type="EMBL" id="RGD75988.1"/>
    </source>
</evidence>
<accession>A0A3E3E515</accession>
<dbReference type="RefSeq" id="WP_008792852.1">
    <property type="nucleotide sequence ID" value="NZ_AP031443.1"/>
</dbReference>
<feature type="transmembrane region" description="Helical" evidence="1">
    <location>
        <begin position="12"/>
        <end position="30"/>
    </location>
</feature>
<reference evidence="3 4" key="1">
    <citation type="submission" date="2018-08" db="EMBL/GenBank/DDBJ databases">
        <title>A genome reference for cultivated species of the human gut microbiota.</title>
        <authorList>
            <person name="Zou Y."/>
            <person name="Xue W."/>
            <person name="Luo G."/>
        </authorList>
    </citation>
    <scope>NUCLEOTIDE SEQUENCE [LARGE SCALE GENOMIC DNA]</scope>
    <source>
        <strain evidence="3 4">OM06-4</strain>
    </source>
</reference>